<evidence type="ECO:0000313" key="1">
    <source>
        <dbReference type="EMBL" id="SFP93496.1"/>
    </source>
</evidence>
<reference evidence="1 2" key="1">
    <citation type="submission" date="2016-10" db="EMBL/GenBank/DDBJ databases">
        <authorList>
            <person name="de Groot N.N."/>
        </authorList>
    </citation>
    <scope>NUCLEOTIDE SEQUENCE [LARGE SCALE GENOMIC DNA]</scope>
    <source>
        <strain evidence="1 2">DSM 28286</strain>
    </source>
</reference>
<keyword evidence="2" id="KW-1185">Reference proteome</keyword>
<sequence length="319" mass="35935">MMNRIQSGTIILILSMVIFSCSKNTDNPQGGDPDNPASFSGAIYYEQADNGIIKLDMSTSMKGVLFPPDIYRYSWDLSRDSKRMLTTSQADDHDYDANVYTYINVADGTIIKQFKYYPTEGDITSALLSFDEKFIAVKPTYDDGIVIMDINGKLLYVLDAVNGIKIRDEDICWMPDNTILFRVKNKLYRTSSDFKQADLIKEMPFNDWRSFVTNADGSKISFYASNHIWLMNADGSNMVQVTESSGVEAAPEFSPDGKFLVIGNDYHVTGPFGHLSYLFIIPADGKKYNVDEGKDNRVTPVIARQEKDPEICGGNKLWR</sequence>
<gene>
    <name evidence="1" type="ORF">SAMN05444277_103231</name>
</gene>
<dbReference type="OrthoDB" id="698553at2"/>
<dbReference type="Proteomes" id="UP000199031">
    <property type="component" value="Unassembled WGS sequence"/>
</dbReference>
<dbReference type="PROSITE" id="PS51257">
    <property type="entry name" value="PROKAR_LIPOPROTEIN"/>
    <property type="match status" value="1"/>
</dbReference>
<dbReference type="EMBL" id="FOXQ01000003">
    <property type="protein sequence ID" value="SFP93496.1"/>
    <property type="molecule type" value="Genomic_DNA"/>
</dbReference>
<evidence type="ECO:0008006" key="3">
    <source>
        <dbReference type="Google" id="ProtNLM"/>
    </source>
</evidence>
<dbReference type="Gene3D" id="2.120.10.30">
    <property type="entry name" value="TolB, C-terminal domain"/>
    <property type="match status" value="1"/>
</dbReference>
<dbReference type="SUPFAM" id="SSF69304">
    <property type="entry name" value="Tricorn protease N-terminal domain"/>
    <property type="match status" value="1"/>
</dbReference>
<organism evidence="1 2">
    <name type="scientific">Parafilimonas terrae</name>
    <dbReference type="NCBI Taxonomy" id="1465490"/>
    <lineage>
        <taxon>Bacteria</taxon>
        <taxon>Pseudomonadati</taxon>
        <taxon>Bacteroidota</taxon>
        <taxon>Chitinophagia</taxon>
        <taxon>Chitinophagales</taxon>
        <taxon>Chitinophagaceae</taxon>
        <taxon>Parafilimonas</taxon>
    </lineage>
</organism>
<dbReference type="AlphaFoldDB" id="A0A1I5UFV4"/>
<proteinExistence type="predicted"/>
<dbReference type="RefSeq" id="WP_143075785.1">
    <property type="nucleotide sequence ID" value="NZ_FOXQ01000003.1"/>
</dbReference>
<name>A0A1I5UFV4_9BACT</name>
<dbReference type="InterPro" id="IPR011042">
    <property type="entry name" value="6-blade_b-propeller_TolB-like"/>
</dbReference>
<protein>
    <recommendedName>
        <fullName evidence="3">WD40-like Beta Propeller Repeat</fullName>
    </recommendedName>
</protein>
<dbReference type="STRING" id="1465490.SAMN05444277_103231"/>
<evidence type="ECO:0000313" key="2">
    <source>
        <dbReference type="Proteomes" id="UP000199031"/>
    </source>
</evidence>
<accession>A0A1I5UFV4</accession>